<keyword evidence="1" id="KW-0560">Oxidoreductase</keyword>
<dbReference type="InterPro" id="IPR050982">
    <property type="entry name" value="Auxin_biosynth/cation_transpt"/>
</dbReference>
<evidence type="ECO:0000313" key="3">
    <source>
        <dbReference type="Proteomes" id="UP000642993"/>
    </source>
</evidence>
<dbReference type="Pfam" id="PF13738">
    <property type="entry name" value="Pyr_redox_3"/>
    <property type="match status" value="1"/>
</dbReference>
<evidence type="ECO:0000256" key="1">
    <source>
        <dbReference type="ARBA" id="ARBA00023002"/>
    </source>
</evidence>
<dbReference type="Gene3D" id="3.50.50.60">
    <property type="entry name" value="FAD/NAD(P)-binding domain"/>
    <property type="match status" value="1"/>
</dbReference>
<reference evidence="2" key="1">
    <citation type="submission" date="2020-09" db="EMBL/GenBank/DDBJ databases">
        <title>Hoyosella lacisalsi sp. nov., a halotolerant actinobacterium isolated from soil of Lake Gudzhirganskoe.</title>
        <authorList>
            <person name="Yang Q."/>
            <person name="Guo P.Y."/>
            <person name="Liu S.W."/>
            <person name="Li F.N."/>
            <person name="Sun C.H."/>
        </authorList>
    </citation>
    <scope>NUCLEOTIDE SEQUENCE</scope>
    <source>
        <strain evidence="2">G463</strain>
    </source>
</reference>
<dbReference type="PRINTS" id="PR00368">
    <property type="entry name" value="FADPNR"/>
</dbReference>
<dbReference type="GO" id="GO:0004497">
    <property type="term" value="F:monooxygenase activity"/>
    <property type="evidence" value="ECO:0007669"/>
    <property type="project" value="TreeGrafter"/>
</dbReference>
<protein>
    <submittedName>
        <fullName evidence="2">NAD(P)-binding domain-containing protein</fullName>
    </submittedName>
</protein>
<dbReference type="SUPFAM" id="SSF51905">
    <property type="entry name" value="FAD/NAD(P)-binding domain"/>
    <property type="match status" value="1"/>
</dbReference>
<sequence length="445" mass="46418">MSELPVLVIGAGPIGLAAATRLAERGIPALVLERGPIAGAAVSEWNHVRLFSRWGELIDPAARQLLASTGWTEPDPDAYPTGQDWATRYLQPLAQALGPEVVRTGTTVTAITRQSRDRVVDSGRDTAPLVVHATSSNGSTERILARAVIDASGTWSRPNPLGTEGIPAIGETAARDGIHYRIPDLTDPGQRAALLGKHIAIAGSGHSALTAIGLLADLAAEDPATTITWILRRASSQPDAATNDELPQRGALGIRAREAVDAGLIHPRPGFRVTEIVSTGPGLSLISDDGQRLDGVDTVLALTGFRPDHRITSELRLDLDPVLEAPRALAPLIDPNVHSCGTVYPHGHRELAHPEPGYFIAGMKSYGRAPTFLALTGYEQVRSIVAAIDGDLAAAEAVELTLPETGVCGGAGVFDDPDAASSGGCCSAPPAPAELLALPTFGGRP</sequence>
<dbReference type="PANTHER" id="PTHR43539">
    <property type="entry name" value="FLAVIN-BINDING MONOOXYGENASE-LIKE PROTEIN (AFU_ORTHOLOGUE AFUA_4G09220)"/>
    <property type="match status" value="1"/>
</dbReference>
<dbReference type="AlphaFoldDB" id="A0A927JAY9"/>
<dbReference type="RefSeq" id="WP_192038056.1">
    <property type="nucleotide sequence ID" value="NZ_JACYWE010000002.1"/>
</dbReference>
<proteinExistence type="predicted"/>
<dbReference type="PRINTS" id="PR00411">
    <property type="entry name" value="PNDRDTASEI"/>
</dbReference>
<dbReference type="PANTHER" id="PTHR43539:SF78">
    <property type="entry name" value="FLAVIN-CONTAINING MONOOXYGENASE"/>
    <property type="match status" value="1"/>
</dbReference>
<dbReference type="EMBL" id="JACYWE010000002">
    <property type="protein sequence ID" value="MBD8505560.1"/>
    <property type="molecule type" value="Genomic_DNA"/>
</dbReference>
<name>A0A927JAY9_9ACTN</name>
<evidence type="ECO:0000313" key="2">
    <source>
        <dbReference type="EMBL" id="MBD8505560.1"/>
    </source>
</evidence>
<keyword evidence="3" id="KW-1185">Reference proteome</keyword>
<dbReference type="Proteomes" id="UP000642993">
    <property type="component" value="Unassembled WGS sequence"/>
</dbReference>
<organism evidence="2 3">
    <name type="scientific">Lolliginicoccus lacisalsi</name>
    <dbReference type="NCBI Taxonomy" id="2742202"/>
    <lineage>
        <taxon>Bacteria</taxon>
        <taxon>Bacillati</taxon>
        <taxon>Actinomycetota</taxon>
        <taxon>Actinomycetes</taxon>
        <taxon>Mycobacteriales</taxon>
        <taxon>Hoyosellaceae</taxon>
        <taxon>Lolliginicoccus</taxon>
    </lineage>
</organism>
<accession>A0A927JAY9</accession>
<dbReference type="InterPro" id="IPR036188">
    <property type="entry name" value="FAD/NAD-bd_sf"/>
</dbReference>
<comment type="caution">
    <text evidence="2">The sequence shown here is derived from an EMBL/GenBank/DDBJ whole genome shotgun (WGS) entry which is preliminary data.</text>
</comment>
<dbReference type="GO" id="GO:0050660">
    <property type="term" value="F:flavin adenine dinucleotide binding"/>
    <property type="evidence" value="ECO:0007669"/>
    <property type="project" value="TreeGrafter"/>
</dbReference>
<gene>
    <name evidence="2" type="ORF">HT102_03530</name>
</gene>